<dbReference type="Gene3D" id="3.20.20.80">
    <property type="entry name" value="Glycosidases"/>
    <property type="match status" value="1"/>
</dbReference>
<evidence type="ECO:0000313" key="1">
    <source>
        <dbReference type="EMBL" id="MCW9714554.1"/>
    </source>
</evidence>
<comment type="caution">
    <text evidence="1">The sequence shown here is derived from an EMBL/GenBank/DDBJ whole genome shotgun (WGS) entry which is preliminary data.</text>
</comment>
<accession>A0ABT3Q376</accession>
<keyword evidence="2" id="KW-1185">Reference proteome</keyword>
<protein>
    <submittedName>
        <fullName evidence="1">Glycosyl hydrolase 53 family protein</fullName>
    </submittedName>
</protein>
<dbReference type="RefSeq" id="WP_265791923.1">
    <property type="nucleotide sequence ID" value="NZ_BAABRS010000007.1"/>
</dbReference>
<dbReference type="Proteomes" id="UP001207337">
    <property type="component" value="Unassembled WGS sequence"/>
</dbReference>
<organism evidence="1 2">
    <name type="scientific">Fodinibius salicampi</name>
    <dbReference type="NCBI Taxonomy" id="1920655"/>
    <lineage>
        <taxon>Bacteria</taxon>
        <taxon>Pseudomonadati</taxon>
        <taxon>Balneolota</taxon>
        <taxon>Balneolia</taxon>
        <taxon>Balneolales</taxon>
        <taxon>Balneolaceae</taxon>
        <taxon>Fodinibius</taxon>
    </lineage>
</organism>
<name>A0ABT3Q376_9BACT</name>
<gene>
    <name evidence="1" type="ORF">LQ318_16735</name>
</gene>
<dbReference type="GO" id="GO:0016787">
    <property type="term" value="F:hydrolase activity"/>
    <property type="evidence" value="ECO:0007669"/>
    <property type="project" value="UniProtKB-KW"/>
</dbReference>
<dbReference type="EMBL" id="JAJNDC010000007">
    <property type="protein sequence ID" value="MCW9714554.1"/>
    <property type="molecule type" value="Genomic_DNA"/>
</dbReference>
<proteinExistence type="predicted"/>
<sequence length="327" mass="38122">MGFSTWSYGPDQSDVDDTYQFISQNADIYSEQIDEYIPWSAWINNSSLPSEFEDIVQSKVAKKLPNQKLLLSVSLLNTDRSDLLSDYDGTIPSYNSLNDQKIEEAYFKHLDYLISELEPDYLVVAMEVNELLIKSESKWNEYKILMDNIRGRLKSAYPTLPLSESMTLHNWFNPEVPDPSAFISEISSYINQNLDYAAISFYPFFKGLRTKSDFQQPFDFLHNQTTQSIAFVETTHLAEDLTVEAFDVNIPSNACEQKDYLEELLNNAYNKNYEFVIWWAHRDYDELWATFPDEVKDIGKLWRDTGLLDEDGNQRPAYKTWKSVLNR</sequence>
<keyword evidence="1" id="KW-0378">Hydrolase</keyword>
<dbReference type="SUPFAM" id="SSF51445">
    <property type="entry name" value="(Trans)glycosidases"/>
    <property type="match status" value="1"/>
</dbReference>
<dbReference type="InterPro" id="IPR017853">
    <property type="entry name" value="GH"/>
</dbReference>
<reference evidence="1 2" key="1">
    <citation type="submission" date="2021-11" db="EMBL/GenBank/DDBJ databases">
        <title>Aliifidinibius sp. nov., a new bacterium isolated from saline soil.</title>
        <authorList>
            <person name="Galisteo C."/>
            <person name="De La Haba R."/>
            <person name="Sanchez-Porro C."/>
            <person name="Ventosa A."/>
        </authorList>
    </citation>
    <scope>NUCLEOTIDE SEQUENCE [LARGE SCALE GENOMIC DNA]</scope>
    <source>
        <strain evidence="1 2">KACC 190600</strain>
    </source>
</reference>
<evidence type="ECO:0000313" key="2">
    <source>
        <dbReference type="Proteomes" id="UP001207337"/>
    </source>
</evidence>